<gene>
    <name evidence="1" type="ORF">D0869_01348</name>
</gene>
<dbReference type="GO" id="GO:0004721">
    <property type="term" value="F:phosphoprotein phosphatase activity"/>
    <property type="evidence" value="ECO:0007669"/>
    <property type="project" value="InterPro"/>
</dbReference>
<name>A0A3M6XE20_HORWE</name>
<organism evidence="1 2">
    <name type="scientific">Hortaea werneckii</name>
    <name type="common">Black yeast</name>
    <name type="synonym">Cladosporium werneckii</name>
    <dbReference type="NCBI Taxonomy" id="91943"/>
    <lineage>
        <taxon>Eukaryota</taxon>
        <taxon>Fungi</taxon>
        <taxon>Dikarya</taxon>
        <taxon>Ascomycota</taxon>
        <taxon>Pezizomycotina</taxon>
        <taxon>Dothideomycetes</taxon>
        <taxon>Dothideomycetidae</taxon>
        <taxon>Mycosphaerellales</taxon>
        <taxon>Teratosphaeriaceae</taxon>
        <taxon>Hortaea</taxon>
    </lineage>
</organism>
<dbReference type="Pfam" id="PF13350">
    <property type="entry name" value="Y_phosphatase3"/>
    <property type="match status" value="1"/>
</dbReference>
<protein>
    <submittedName>
        <fullName evidence="1">Uncharacterized protein</fullName>
    </submittedName>
</protein>
<dbReference type="OrthoDB" id="10460099at2759"/>
<dbReference type="AlphaFoldDB" id="A0A3M6XE20"/>
<dbReference type="Proteomes" id="UP000281245">
    <property type="component" value="Unassembled WGS sequence"/>
</dbReference>
<proteinExistence type="predicted"/>
<comment type="caution">
    <text evidence="1">The sequence shown here is derived from an EMBL/GenBank/DDBJ whole genome shotgun (WGS) entry which is preliminary data.</text>
</comment>
<dbReference type="InterPro" id="IPR026893">
    <property type="entry name" value="Tyr/Ser_Pase_IphP-type"/>
</dbReference>
<sequence>MDEKAPLQSINNFRDVGIATGNPAALPAGRLRLYRCYDIDKATEEDKKHFHKTLNVSTLINLNGPKAGCYEFLGRGKEYRKTMHASFDRNLDWRKAANYLLDLFKPQIQAIFLF</sequence>
<dbReference type="InterPro" id="IPR029021">
    <property type="entry name" value="Prot-tyrosine_phosphatase-like"/>
</dbReference>
<dbReference type="EMBL" id="QWIJ01000053">
    <property type="protein sequence ID" value="RMX88816.1"/>
    <property type="molecule type" value="Genomic_DNA"/>
</dbReference>
<dbReference type="Gene3D" id="3.90.190.10">
    <property type="entry name" value="Protein tyrosine phosphatase superfamily"/>
    <property type="match status" value="1"/>
</dbReference>
<reference evidence="1 2" key="1">
    <citation type="journal article" date="2018" name="BMC Genomics">
        <title>Genomic evidence for intraspecific hybridization in a clonal and extremely halotolerant yeast.</title>
        <authorList>
            <person name="Gostincar C."/>
            <person name="Stajich J.E."/>
            <person name="Zupancic J."/>
            <person name="Zalar P."/>
            <person name="Gunde-Cimerman N."/>
        </authorList>
    </citation>
    <scope>NUCLEOTIDE SEQUENCE [LARGE SCALE GENOMIC DNA]</scope>
    <source>
        <strain evidence="1 2">EXF-6656</strain>
    </source>
</reference>
<evidence type="ECO:0000313" key="1">
    <source>
        <dbReference type="EMBL" id="RMX88816.1"/>
    </source>
</evidence>
<accession>A0A3M6XE20</accession>
<evidence type="ECO:0000313" key="2">
    <source>
        <dbReference type="Proteomes" id="UP000281245"/>
    </source>
</evidence>